<evidence type="ECO:0000313" key="2">
    <source>
        <dbReference type="Proteomes" id="UP001172386"/>
    </source>
</evidence>
<gene>
    <name evidence="1" type="ORF">H2198_003206</name>
</gene>
<proteinExistence type="predicted"/>
<accession>A0ACC3ACI1</accession>
<protein>
    <submittedName>
        <fullName evidence="1">Uncharacterized protein</fullName>
    </submittedName>
</protein>
<reference evidence="1" key="1">
    <citation type="submission" date="2022-10" db="EMBL/GenBank/DDBJ databases">
        <title>Culturing micro-colonial fungi from biological soil crusts in the Mojave desert and describing Neophaeococcomyces mojavensis, and introducing the new genera and species Taxawa tesnikishii.</title>
        <authorList>
            <person name="Kurbessoian T."/>
            <person name="Stajich J.E."/>
        </authorList>
    </citation>
    <scope>NUCLEOTIDE SEQUENCE</scope>
    <source>
        <strain evidence="1">JES_112</strain>
    </source>
</reference>
<organism evidence="1 2">
    <name type="scientific">Neophaeococcomyces mojaviensis</name>
    <dbReference type="NCBI Taxonomy" id="3383035"/>
    <lineage>
        <taxon>Eukaryota</taxon>
        <taxon>Fungi</taxon>
        <taxon>Dikarya</taxon>
        <taxon>Ascomycota</taxon>
        <taxon>Pezizomycotina</taxon>
        <taxon>Eurotiomycetes</taxon>
        <taxon>Chaetothyriomycetidae</taxon>
        <taxon>Chaetothyriales</taxon>
        <taxon>Chaetothyriales incertae sedis</taxon>
        <taxon>Neophaeococcomyces</taxon>
    </lineage>
</organism>
<dbReference type="Proteomes" id="UP001172386">
    <property type="component" value="Unassembled WGS sequence"/>
</dbReference>
<evidence type="ECO:0000313" key="1">
    <source>
        <dbReference type="EMBL" id="KAJ9659330.1"/>
    </source>
</evidence>
<keyword evidence="2" id="KW-1185">Reference proteome</keyword>
<sequence>MDDVLPVELRTAFKLALRSRSAIAAALDEPEKRPRLPVFQDIVEAILFTRSFLPSYIAVVVIAILAWTLAKWCATYVSCLRRKRRLQNNSPASSSVASSSSSTLQGTESPPLKDDDTLEDTPLLAEAQLQPEPLRSFGSRIWCYIRSSLLHQPKPIPALTAPKNSLPPNETTIVILLFLALNLFYLFYRMPLTRAMVFAFADRAGLLFVVNLPILYVLAAKNNQPLKWLTGWSYEGLNIFHRRLGEWMTIAAVLHAIGMVIAFYDLIAPSGYTIWWYLTRRIIIFGMIAFVLYLGIYFTSIGYFRQALYEVFLVLHIFLQVTALVMLYFHHHDARPYVGAAIGIWILDRGISRIVFKTKSAIATLAIAADAETVLLHCEIPLQRPRFWQFGIFCGWHAGQHVFLTVPGMDLQHRWQAHPFTIASPAPPRKSGVDSWPLQLSIRAQDGFSRKLLEYAKLHQHAKVLLDGPYSSDDVLHAMRNSDRVCLVAGGSGIAVTYPFAWDRKAAATGPKDILHNRARYVDGVKKKPNVKRKNVIDESRFAHFWVRQEASHESWVTMLPRADSIMPTSESRLDGAEYGLDLITHRFDTRSTNTGSKERPDMKAELQAWVRDDLQAKSDKKQSVCIIVSGPDGLVRDVQNAMAGLVREGWNIEVHVEKFGW</sequence>
<name>A0ACC3ACI1_9EURO</name>
<comment type="caution">
    <text evidence="1">The sequence shown here is derived from an EMBL/GenBank/DDBJ whole genome shotgun (WGS) entry which is preliminary data.</text>
</comment>
<dbReference type="EMBL" id="JAPDRQ010000041">
    <property type="protein sequence ID" value="KAJ9659330.1"/>
    <property type="molecule type" value="Genomic_DNA"/>
</dbReference>